<sequence length="97" mass="10979">MGFRLAVTGRLQWRTFATSAMFKTVACTLLAFQTLGKMPAHVYMRLTAVLRLMLSLLFETPSFDAGNGDRFGRTSEYEARIPMDGLNEEQDLGRKRV</sequence>
<evidence type="ECO:0000313" key="1">
    <source>
        <dbReference type="EMBL" id="PDT44273.1"/>
    </source>
</evidence>
<gene>
    <name evidence="1" type="ORF">CO661_30070</name>
</gene>
<name>A0A2A6LNN8_RHIFR</name>
<reference evidence="1 2" key="1">
    <citation type="submission" date="2017-09" db="EMBL/GenBank/DDBJ databases">
        <title>Comparative genomics of rhizobia isolated from Phaseolus vulgaris in China.</title>
        <authorList>
            <person name="Tong W."/>
        </authorList>
    </citation>
    <scope>NUCLEOTIDE SEQUENCE [LARGE SCALE GENOMIC DNA]</scope>
    <source>
        <strain evidence="1 2">PCH1</strain>
    </source>
</reference>
<evidence type="ECO:0000313" key="2">
    <source>
        <dbReference type="Proteomes" id="UP000220353"/>
    </source>
</evidence>
<dbReference type="Proteomes" id="UP000220353">
    <property type="component" value="Unassembled WGS sequence"/>
</dbReference>
<protein>
    <submittedName>
        <fullName evidence="1">Uncharacterized protein</fullName>
    </submittedName>
</protein>
<organism evidence="1 2">
    <name type="scientific">Rhizobium fredii</name>
    <name type="common">Sinorhizobium fredii</name>
    <dbReference type="NCBI Taxonomy" id="380"/>
    <lineage>
        <taxon>Bacteria</taxon>
        <taxon>Pseudomonadati</taxon>
        <taxon>Pseudomonadota</taxon>
        <taxon>Alphaproteobacteria</taxon>
        <taxon>Hyphomicrobiales</taxon>
        <taxon>Rhizobiaceae</taxon>
        <taxon>Sinorhizobium/Ensifer group</taxon>
        <taxon>Sinorhizobium</taxon>
    </lineage>
</organism>
<accession>A0A2A6LNN8</accession>
<proteinExistence type="predicted"/>
<comment type="caution">
    <text evidence="1">The sequence shown here is derived from an EMBL/GenBank/DDBJ whole genome shotgun (WGS) entry which is preliminary data.</text>
</comment>
<dbReference type="AlphaFoldDB" id="A0A2A6LNN8"/>
<dbReference type="EMBL" id="NWTC01000036">
    <property type="protein sequence ID" value="PDT44273.1"/>
    <property type="molecule type" value="Genomic_DNA"/>
</dbReference>